<dbReference type="EMBL" id="CATQJA010002665">
    <property type="protein sequence ID" value="CAJ0583369.1"/>
    <property type="molecule type" value="Genomic_DNA"/>
</dbReference>
<protein>
    <submittedName>
        <fullName evidence="2">Uncharacterized protein</fullName>
    </submittedName>
</protein>
<dbReference type="AlphaFoldDB" id="A0AA36G9V9"/>
<accession>A0AA36G9V9</accession>
<keyword evidence="1" id="KW-0732">Signal</keyword>
<comment type="caution">
    <text evidence="2">The sequence shown here is derived from an EMBL/GenBank/DDBJ whole genome shotgun (WGS) entry which is preliminary data.</text>
</comment>
<sequence length="66" mass="7685">MKTASIVLVFTCLVLIGLSAAQYTILGTRPKRVHSMGVFKNRKLFRAENEMQKRYVLIHGYYTYEE</sequence>
<gene>
    <name evidence="2" type="ORF">MSPICULIGERA_LOCUS21452</name>
</gene>
<feature type="non-terminal residue" evidence="2">
    <location>
        <position position="1"/>
    </location>
</feature>
<name>A0AA36G9V9_9BILA</name>
<evidence type="ECO:0000256" key="1">
    <source>
        <dbReference type="SAM" id="SignalP"/>
    </source>
</evidence>
<reference evidence="2" key="1">
    <citation type="submission" date="2023-06" db="EMBL/GenBank/DDBJ databases">
        <authorList>
            <person name="Delattre M."/>
        </authorList>
    </citation>
    <scope>NUCLEOTIDE SEQUENCE</scope>
    <source>
        <strain evidence="2">AF72</strain>
    </source>
</reference>
<proteinExistence type="predicted"/>
<keyword evidence="3" id="KW-1185">Reference proteome</keyword>
<feature type="chain" id="PRO_5041421086" evidence="1">
    <location>
        <begin position="22"/>
        <end position="66"/>
    </location>
</feature>
<evidence type="ECO:0000313" key="3">
    <source>
        <dbReference type="Proteomes" id="UP001177023"/>
    </source>
</evidence>
<evidence type="ECO:0000313" key="2">
    <source>
        <dbReference type="EMBL" id="CAJ0583369.1"/>
    </source>
</evidence>
<dbReference type="Proteomes" id="UP001177023">
    <property type="component" value="Unassembled WGS sequence"/>
</dbReference>
<feature type="signal peptide" evidence="1">
    <location>
        <begin position="1"/>
        <end position="21"/>
    </location>
</feature>
<organism evidence="2 3">
    <name type="scientific">Mesorhabditis spiculigera</name>
    <dbReference type="NCBI Taxonomy" id="96644"/>
    <lineage>
        <taxon>Eukaryota</taxon>
        <taxon>Metazoa</taxon>
        <taxon>Ecdysozoa</taxon>
        <taxon>Nematoda</taxon>
        <taxon>Chromadorea</taxon>
        <taxon>Rhabditida</taxon>
        <taxon>Rhabditina</taxon>
        <taxon>Rhabditomorpha</taxon>
        <taxon>Rhabditoidea</taxon>
        <taxon>Rhabditidae</taxon>
        <taxon>Mesorhabditinae</taxon>
        <taxon>Mesorhabditis</taxon>
    </lineage>
</organism>